<evidence type="ECO:0000313" key="4">
    <source>
        <dbReference type="Proteomes" id="UP000284219"/>
    </source>
</evidence>
<evidence type="ECO:0008006" key="5">
    <source>
        <dbReference type="Google" id="ProtNLM"/>
    </source>
</evidence>
<dbReference type="EMBL" id="MCHY01000008">
    <property type="protein sequence ID" value="RKD23799.1"/>
    <property type="molecule type" value="Genomic_DNA"/>
</dbReference>
<proteinExistence type="predicted"/>
<sequence length="322" mass="37120">MQSINQALSELKFRKPAGMPSLEELQQRVMLDPLIEQFRAQYPEITDDTLERSLVKLDQAIQEEKNCAKCASLDTCPNLVQGHKAELTWSMSYIETVITPCSKWKHDQEQRGREQLIRSHYIPRDVMAATFQDFKQEPSRFRAFHALMDFCLAVEPGSKKKRMKGIYLYGPLGVGKSYLMAATARKLADRNISSLLVYTPDFFREIKESLQDNTLQQKVDTLKKVPVLCLDDIGAETLSPWARDEILGAILQYRISENLPTLFTSNYDYKMLEEHLSHSSRGGIEEMKAKRIMERIVHYSECFFVDGINRRESGGENTDEHR</sequence>
<accession>A0A419SIL7</accession>
<dbReference type="InterPro" id="IPR027417">
    <property type="entry name" value="P-loop_NTPase"/>
</dbReference>
<evidence type="ECO:0000259" key="2">
    <source>
        <dbReference type="Pfam" id="PF07319"/>
    </source>
</evidence>
<dbReference type="InterPro" id="IPR009928">
    <property type="entry name" value="DnaI_N"/>
</dbReference>
<dbReference type="PANTHER" id="PTHR30050">
    <property type="entry name" value="CHROMOSOMAL REPLICATION INITIATOR PROTEIN DNAA"/>
    <property type="match status" value="1"/>
</dbReference>
<protein>
    <recommendedName>
        <fullName evidence="5">Primosomal protein DnaI</fullName>
    </recommendedName>
</protein>
<dbReference type="InterPro" id="IPR002611">
    <property type="entry name" value="IstB_ATP-bd"/>
</dbReference>
<organism evidence="3 4">
    <name type="scientific">Ammoniphilus oxalaticus</name>
    <dbReference type="NCBI Taxonomy" id="66863"/>
    <lineage>
        <taxon>Bacteria</taxon>
        <taxon>Bacillati</taxon>
        <taxon>Bacillota</taxon>
        <taxon>Bacilli</taxon>
        <taxon>Bacillales</taxon>
        <taxon>Paenibacillaceae</taxon>
        <taxon>Aneurinibacillus group</taxon>
        <taxon>Ammoniphilus</taxon>
    </lineage>
</organism>
<evidence type="ECO:0000313" key="3">
    <source>
        <dbReference type="EMBL" id="RKD23799.1"/>
    </source>
</evidence>
<name>A0A419SIL7_9BACL</name>
<dbReference type="GO" id="GO:0006260">
    <property type="term" value="P:DNA replication"/>
    <property type="evidence" value="ECO:0007669"/>
    <property type="project" value="TreeGrafter"/>
</dbReference>
<dbReference type="Pfam" id="PF07319">
    <property type="entry name" value="DnaI_N"/>
    <property type="match status" value="1"/>
</dbReference>
<keyword evidence="4" id="KW-1185">Reference proteome</keyword>
<feature type="domain" description="Primosomal DnaI N-terminal" evidence="2">
    <location>
        <begin position="1"/>
        <end position="95"/>
    </location>
</feature>
<gene>
    <name evidence="3" type="ORF">BEP19_05050</name>
</gene>
<dbReference type="NCBIfam" id="NF006505">
    <property type="entry name" value="PRK08939.1"/>
    <property type="match status" value="1"/>
</dbReference>
<feature type="domain" description="IstB-like ATP-binding" evidence="1">
    <location>
        <begin position="161"/>
        <end position="307"/>
    </location>
</feature>
<evidence type="ECO:0000259" key="1">
    <source>
        <dbReference type="Pfam" id="PF01695"/>
    </source>
</evidence>
<dbReference type="CDD" id="cd00009">
    <property type="entry name" value="AAA"/>
    <property type="match status" value="1"/>
</dbReference>
<comment type="caution">
    <text evidence="3">The sequence shown here is derived from an EMBL/GenBank/DDBJ whole genome shotgun (WGS) entry which is preliminary data.</text>
</comment>
<reference evidence="3 4" key="1">
    <citation type="submission" date="2016-08" db="EMBL/GenBank/DDBJ databases">
        <title>Novel Firmicute Genomes.</title>
        <authorList>
            <person name="Poppleton D.I."/>
            <person name="Gribaldo S."/>
        </authorList>
    </citation>
    <scope>NUCLEOTIDE SEQUENCE [LARGE SCALE GENOMIC DNA]</scope>
    <source>
        <strain evidence="3 4">RAOx-1</strain>
    </source>
</reference>
<dbReference type="OrthoDB" id="61127at2"/>
<dbReference type="PANTHER" id="PTHR30050:SF8">
    <property type="entry name" value="PRIMOSOMAL PROTEIN DNAI"/>
    <property type="match status" value="1"/>
</dbReference>
<dbReference type="GO" id="GO:0005524">
    <property type="term" value="F:ATP binding"/>
    <property type="evidence" value="ECO:0007669"/>
    <property type="project" value="InterPro"/>
</dbReference>
<dbReference type="Pfam" id="PF01695">
    <property type="entry name" value="IstB_IS21"/>
    <property type="match status" value="1"/>
</dbReference>
<dbReference type="Proteomes" id="UP000284219">
    <property type="component" value="Unassembled WGS sequence"/>
</dbReference>
<dbReference type="AlphaFoldDB" id="A0A419SIL7"/>
<dbReference type="RefSeq" id="WP_120189027.1">
    <property type="nucleotide sequence ID" value="NZ_MCHY01000008.1"/>
</dbReference>
<dbReference type="SUPFAM" id="SSF52540">
    <property type="entry name" value="P-loop containing nucleoside triphosphate hydrolases"/>
    <property type="match status" value="1"/>
</dbReference>
<dbReference type="Gene3D" id="3.40.50.300">
    <property type="entry name" value="P-loop containing nucleotide triphosphate hydrolases"/>
    <property type="match status" value="1"/>
</dbReference>